<feature type="transmembrane region" description="Helical" evidence="8">
    <location>
        <begin position="344"/>
        <end position="366"/>
    </location>
</feature>
<dbReference type="GO" id="GO:0005886">
    <property type="term" value="C:plasma membrane"/>
    <property type="evidence" value="ECO:0007669"/>
    <property type="project" value="UniProtKB-SubCell"/>
</dbReference>
<feature type="transmembrane region" description="Helical" evidence="8">
    <location>
        <begin position="87"/>
        <end position="110"/>
    </location>
</feature>
<feature type="transmembrane region" description="Helical" evidence="8">
    <location>
        <begin position="372"/>
        <end position="397"/>
    </location>
</feature>
<evidence type="ECO:0000256" key="5">
    <source>
        <dbReference type="ARBA" id="ARBA00022989"/>
    </source>
</evidence>
<accession>A0A243QAV4</accession>
<evidence type="ECO:0000256" key="7">
    <source>
        <dbReference type="ARBA" id="ARBA00023136"/>
    </source>
</evidence>
<dbReference type="OrthoDB" id="4174405at2"/>
<gene>
    <name evidence="10" type="ORF">CA982_10705</name>
</gene>
<evidence type="ECO:0000256" key="8">
    <source>
        <dbReference type="SAM" id="Phobius"/>
    </source>
</evidence>
<evidence type="ECO:0000256" key="4">
    <source>
        <dbReference type="ARBA" id="ARBA00022692"/>
    </source>
</evidence>
<keyword evidence="2" id="KW-0813">Transport</keyword>
<dbReference type="InterPro" id="IPR006153">
    <property type="entry name" value="Cation/H_exchanger_TM"/>
</dbReference>
<organism evidence="10 11">
    <name type="scientific">Gordonia lacunae</name>
    <dbReference type="NCBI Taxonomy" id="417102"/>
    <lineage>
        <taxon>Bacteria</taxon>
        <taxon>Bacillati</taxon>
        <taxon>Actinomycetota</taxon>
        <taxon>Actinomycetes</taxon>
        <taxon>Mycobacteriales</taxon>
        <taxon>Gordoniaceae</taxon>
        <taxon>Gordonia</taxon>
    </lineage>
</organism>
<feature type="transmembrane region" description="Helical" evidence="8">
    <location>
        <begin position="224"/>
        <end position="243"/>
    </location>
</feature>
<evidence type="ECO:0000256" key="3">
    <source>
        <dbReference type="ARBA" id="ARBA00022449"/>
    </source>
</evidence>
<sequence>MSFVLLMLAGPLLLWALTQQKLRRLGITGPLLMTGLGAVIGWSITADSVVFFDSKLALYLAEIVLAVLLFVDAVDIKGPLKSHFSAVPLRLLGVALPLSLALVMVVGLALPLELSVVAVLAITCIAVPVDFSPELSIIRDSRIPVSVRRWLGIESGYNDGLVAPFLLASLALATTSGDPGEQAAAAFLKAAPAGAIAIVVGLAVGTLAGWLFRAAGDSRWADLHSLRLGVLALPLLTFALSVMAHGNGFVAAFVCGVTFRIALSPGGKDETEHAAEFSLVEDVAGLVNLILWLAFGVVSVALLVGNYNWWPAVVLAVFVLTLGRIGPVLVSLIGSSVSWRDRTFMAVMGPRGAASIVFGLIAFNALPEDDGAAVLVATCFIVFGSLIIHGVGAPLVIRKLYGRSEASS</sequence>
<evidence type="ECO:0000313" key="10">
    <source>
        <dbReference type="EMBL" id="OUC78854.1"/>
    </source>
</evidence>
<feature type="transmembrane region" description="Helical" evidence="8">
    <location>
        <begin position="156"/>
        <end position="173"/>
    </location>
</feature>
<name>A0A243QAV4_9ACTN</name>
<dbReference type="EMBL" id="NGFO01000010">
    <property type="protein sequence ID" value="OUC78854.1"/>
    <property type="molecule type" value="Genomic_DNA"/>
</dbReference>
<feature type="transmembrane region" description="Helical" evidence="8">
    <location>
        <begin position="116"/>
        <end position="135"/>
    </location>
</feature>
<keyword evidence="11" id="KW-1185">Reference proteome</keyword>
<reference evidence="10 11" key="1">
    <citation type="submission" date="2017-05" db="EMBL/GenBank/DDBJ databases">
        <title>Biotechnological potential of actinobacteria isolated from South African environments.</title>
        <authorList>
            <person name="Le Roes-Hill M."/>
            <person name="Prins A."/>
            <person name="Durrell K.A."/>
        </authorList>
    </citation>
    <scope>NUCLEOTIDE SEQUENCE [LARGE SCALE GENOMIC DNA]</scope>
    <source>
        <strain evidence="10">BS2</strain>
    </source>
</reference>
<dbReference type="GO" id="GO:1902600">
    <property type="term" value="P:proton transmembrane transport"/>
    <property type="evidence" value="ECO:0007669"/>
    <property type="project" value="InterPro"/>
</dbReference>
<dbReference type="AlphaFoldDB" id="A0A243QAV4"/>
<feature type="domain" description="Cation/H+ exchanger transmembrane" evidence="9">
    <location>
        <begin position="21"/>
        <end position="396"/>
    </location>
</feature>
<comment type="subcellular location">
    <subcellularLocation>
        <location evidence="1">Cell membrane</location>
        <topology evidence="1">Multi-pass membrane protein</topology>
    </subcellularLocation>
</comment>
<evidence type="ECO:0000256" key="1">
    <source>
        <dbReference type="ARBA" id="ARBA00004651"/>
    </source>
</evidence>
<evidence type="ECO:0000259" key="9">
    <source>
        <dbReference type="Pfam" id="PF00999"/>
    </source>
</evidence>
<feature type="transmembrane region" description="Helical" evidence="8">
    <location>
        <begin position="193"/>
        <end position="212"/>
    </location>
</feature>
<dbReference type="PANTHER" id="PTHR32507">
    <property type="entry name" value="NA(+)/H(+) ANTIPORTER 1"/>
    <property type="match status" value="1"/>
</dbReference>
<feature type="transmembrane region" description="Helical" evidence="8">
    <location>
        <begin position="279"/>
        <end position="303"/>
    </location>
</feature>
<evidence type="ECO:0000313" key="11">
    <source>
        <dbReference type="Proteomes" id="UP000194632"/>
    </source>
</evidence>
<protein>
    <submittedName>
        <fullName evidence="10">Sodium:proton antiporter</fullName>
    </submittedName>
</protein>
<dbReference type="STRING" id="417102.CA982_10705"/>
<feature type="transmembrane region" description="Helical" evidence="8">
    <location>
        <begin position="309"/>
        <end position="332"/>
    </location>
</feature>
<dbReference type="GO" id="GO:0015297">
    <property type="term" value="F:antiporter activity"/>
    <property type="evidence" value="ECO:0007669"/>
    <property type="project" value="UniProtKB-KW"/>
</dbReference>
<dbReference type="RefSeq" id="WP_086535318.1">
    <property type="nucleotide sequence ID" value="NZ_JBLKRZ010000014.1"/>
</dbReference>
<proteinExistence type="predicted"/>
<keyword evidence="5 8" id="KW-1133">Transmembrane helix</keyword>
<evidence type="ECO:0000256" key="6">
    <source>
        <dbReference type="ARBA" id="ARBA00023065"/>
    </source>
</evidence>
<comment type="caution">
    <text evidence="10">The sequence shown here is derived from an EMBL/GenBank/DDBJ whole genome shotgun (WGS) entry which is preliminary data.</text>
</comment>
<keyword evidence="3" id="KW-0050">Antiport</keyword>
<dbReference type="Proteomes" id="UP000194632">
    <property type="component" value="Unassembled WGS sequence"/>
</dbReference>
<dbReference type="PANTHER" id="PTHR32507:SF8">
    <property type="entry name" value="CNH1P"/>
    <property type="match status" value="1"/>
</dbReference>
<keyword evidence="6" id="KW-0406">Ion transport</keyword>
<dbReference type="Pfam" id="PF00999">
    <property type="entry name" value="Na_H_Exchanger"/>
    <property type="match status" value="1"/>
</dbReference>
<keyword evidence="4 8" id="KW-0812">Transmembrane</keyword>
<evidence type="ECO:0000256" key="2">
    <source>
        <dbReference type="ARBA" id="ARBA00022448"/>
    </source>
</evidence>
<feature type="transmembrane region" description="Helical" evidence="8">
    <location>
        <begin position="56"/>
        <end position="75"/>
    </location>
</feature>
<keyword evidence="7 8" id="KW-0472">Membrane</keyword>